<evidence type="ECO:0000313" key="11">
    <source>
        <dbReference type="EMBL" id="QKV52827.1"/>
    </source>
</evidence>
<dbReference type="Proteomes" id="UP000509579">
    <property type="component" value="Chromosome"/>
</dbReference>
<dbReference type="Gene3D" id="3.30.479.10">
    <property type="entry name" value="6-pyruvoyl tetrahydropterin synthase/QueD"/>
    <property type="match status" value="3"/>
</dbReference>
<evidence type="ECO:0000256" key="4">
    <source>
        <dbReference type="ARBA" id="ARBA00012982"/>
    </source>
</evidence>
<protein>
    <recommendedName>
        <fullName evidence="5">6-carboxy-5,6,7,8-tetrahydropterin synthase</fullName>
        <ecNumber evidence="4">4.1.2.50</ecNumber>
    </recommendedName>
    <alternativeName>
        <fullName evidence="9">Queuosine biosynthesis protein QueD</fullName>
    </alternativeName>
</protein>
<evidence type="ECO:0000256" key="2">
    <source>
        <dbReference type="ARBA" id="ARBA00005061"/>
    </source>
</evidence>
<accession>A0A6N1X0P9</accession>
<organism evidence="11 12">
    <name type="scientific">Comamonas antarctica</name>
    <dbReference type="NCBI Taxonomy" id="2743470"/>
    <lineage>
        <taxon>Bacteria</taxon>
        <taxon>Pseudomonadati</taxon>
        <taxon>Pseudomonadota</taxon>
        <taxon>Betaproteobacteria</taxon>
        <taxon>Burkholderiales</taxon>
        <taxon>Comamonadaceae</taxon>
        <taxon>Comamonas</taxon>
    </lineage>
</organism>
<keyword evidence="7" id="KW-0862">Zinc</keyword>
<evidence type="ECO:0000256" key="1">
    <source>
        <dbReference type="ARBA" id="ARBA00001947"/>
    </source>
</evidence>
<sequence>MNTTTLHAAAASFEAARQLGQCAPAHPASRLHGHGFTARVQCAIAPDWADFPGGEVDKLQQRLAAVLAPLDYRCLNEHLAEPSDGNIARWLAQQLADPALGALEIGVDSTDRQGALRDAAGRMHVWRRYVFQSAHRLPNVPAGHKCGRMHGHGFEAIVQAGEEDGAVDYERLDALWAPLQQQLHYACLNEIEGLQNPTSEMLSSWIWQRLQPALPSLSQVTVFETASCGARFDGTHYRIWKDMTLDSARRLRRAPEGSAHRRLHGHTYTLRLHLSAPLDQVMGWTVDFGDVKQLFNPLFQALDHQPLHEIGGLEDCDTASLAQWILAQGRAGLPQLAGVDLFETRGCGARVAVQEGWA</sequence>
<evidence type="ECO:0000256" key="5">
    <source>
        <dbReference type="ARBA" id="ARBA00018141"/>
    </source>
</evidence>
<keyword evidence="8" id="KW-0456">Lyase</keyword>
<dbReference type="PANTHER" id="PTHR12589">
    <property type="entry name" value="PYRUVOYL TETRAHYDROBIOPTERIN SYNTHASE"/>
    <property type="match status" value="1"/>
</dbReference>
<evidence type="ECO:0000256" key="6">
    <source>
        <dbReference type="ARBA" id="ARBA00022723"/>
    </source>
</evidence>
<reference evidence="11 12" key="1">
    <citation type="submission" date="2020-06" db="EMBL/GenBank/DDBJ databases">
        <title>Acidovorax antarctica sp. nov., isolated from Corinth ice sheet soil, Antarctic Fields Peninsula.</title>
        <authorList>
            <person name="Xu Q."/>
            <person name="Peng F."/>
        </authorList>
    </citation>
    <scope>NUCLEOTIDE SEQUENCE [LARGE SCALE GENOMIC DNA]</scope>
    <source>
        <strain evidence="11 12">16-35-5</strain>
    </source>
</reference>
<comment type="pathway">
    <text evidence="2">Purine metabolism; 7-cyano-7-deazaguanine biosynthesis.</text>
</comment>
<comment type="similarity">
    <text evidence="3">Belongs to the PTPS family. QueD subfamily.</text>
</comment>
<proteinExistence type="inferred from homology"/>
<gene>
    <name evidence="11" type="ORF">HUK68_07960</name>
</gene>
<dbReference type="AlphaFoldDB" id="A0A6N1X0P9"/>
<keyword evidence="6" id="KW-0479">Metal-binding</keyword>
<name>A0A6N1X0P9_9BURK</name>
<evidence type="ECO:0000256" key="10">
    <source>
        <dbReference type="ARBA" id="ARBA00048807"/>
    </source>
</evidence>
<evidence type="ECO:0000313" key="12">
    <source>
        <dbReference type="Proteomes" id="UP000509579"/>
    </source>
</evidence>
<dbReference type="InterPro" id="IPR007115">
    <property type="entry name" value="6-PTP_synth/QueD"/>
</dbReference>
<dbReference type="EMBL" id="CP054840">
    <property type="protein sequence ID" value="QKV52827.1"/>
    <property type="molecule type" value="Genomic_DNA"/>
</dbReference>
<dbReference type="Pfam" id="PF01242">
    <property type="entry name" value="PTPS"/>
    <property type="match status" value="3"/>
</dbReference>
<dbReference type="PANTHER" id="PTHR12589:SF7">
    <property type="entry name" value="6-PYRUVOYL TETRAHYDROBIOPTERIN SYNTHASE"/>
    <property type="match status" value="1"/>
</dbReference>
<dbReference type="GO" id="GO:0070497">
    <property type="term" value="F:6-carboxytetrahydropterin synthase activity"/>
    <property type="evidence" value="ECO:0007669"/>
    <property type="project" value="UniProtKB-EC"/>
</dbReference>
<dbReference type="RefSeq" id="WP_175503704.1">
    <property type="nucleotide sequence ID" value="NZ_CAURQT010000021.1"/>
</dbReference>
<dbReference type="InterPro" id="IPR038418">
    <property type="entry name" value="6-PTP_synth/QueD_sf"/>
</dbReference>
<evidence type="ECO:0000256" key="8">
    <source>
        <dbReference type="ARBA" id="ARBA00023239"/>
    </source>
</evidence>
<comment type="cofactor">
    <cofactor evidence="1">
        <name>Zn(2+)</name>
        <dbReference type="ChEBI" id="CHEBI:29105"/>
    </cofactor>
</comment>
<dbReference type="SUPFAM" id="SSF55620">
    <property type="entry name" value="Tetrahydrobiopterin biosynthesis enzymes-like"/>
    <property type="match status" value="3"/>
</dbReference>
<dbReference type="GO" id="GO:0046872">
    <property type="term" value="F:metal ion binding"/>
    <property type="evidence" value="ECO:0007669"/>
    <property type="project" value="UniProtKB-KW"/>
</dbReference>
<evidence type="ECO:0000256" key="7">
    <source>
        <dbReference type="ARBA" id="ARBA00022833"/>
    </source>
</evidence>
<dbReference type="EC" id="4.1.2.50" evidence="4"/>
<dbReference type="KEGG" id="aant:HUK68_07960"/>
<dbReference type="UniPathway" id="UPA00391"/>
<evidence type="ECO:0000256" key="3">
    <source>
        <dbReference type="ARBA" id="ARBA00008900"/>
    </source>
</evidence>
<evidence type="ECO:0000256" key="9">
    <source>
        <dbReference type="ARBA" id="ARBA00031449"/>
    </source>
</evidence>
<comment type="catalytic activity">
    <reaction evidence="10">
        <text>7,8-dihydroneopterin 3'-triphosphate + H2O = 6-carboxy-5,6,7,8-tetrahydropterin + triphosphate + acetaldehyde + 2 H(+)</text>
        <dbReference type="Rhea" id="RHEA:27966"/>
        <dbReference type="ChEBI" id="CHEBI:15343"/>
        <dbReference type="ChEBI" id="CHEBI:15377"/>
        <dbReference type="ChEBI" id="CHEBI:15378"/>
        <dbReference type="ChEBI" id="CHEBI:18036"/>
        <dbReference type="ChEBI" id="CHEBI:58462"/>
        <dbReference type="ChEBI" id="CHEBI:61032"/>
        <dbReference type="EC" id="4.1.2.50"/>
    </reaction>
</comment>
<keyword evidence="12" id="KW-1185">Reference proteome</keyword>